<dbReference type="GO" id="GO:0033819">
    <property type="term" value="F:lipoyl(octanoyl) transferase activity"/>
    <property type="evidence" value="ECO:0007669"/>
    <property type="project" value="UniProtKB-EC"/>
</dbReference>
<feature type="binding site" evidence="6 9">
    <location>
        <begin position="148"/>
        <end position="150"/>
    </location>
    <ligand>
        <name>substrate</name>
    </ligand>
</feature>
<evidence type="ECO:0000256" key="4">
    <source>
        <dbReference type="ARBA" id="ARBA00023315"/>
    </source>
</evidence>
<dbReference type="PANTHER" id="PTHR10993">
    <property type="entry name" value="OCTANOYLTRANSFERASE"/>
    <property type="match status" value="1"/>
</dbReference>
<feature type="binding site" evidence="6 9">
    <location>
        <begin position="135"/>
        <end position="137"/>
    </location>
    <ligand>
        <name>substrate</name>
    </ligand>
</feature>
<evidence type="ECO:0000256" key="1">
    <source>
        <dbReference type="ARBA" id="ARBA00004821"/>
    </source>
</evidence>
<dbReference type="EC" id="2.3.1.181" evidence="6 7"/>
<keyword evidence="2 6" id="KW-0963">Cytoplasm</keyword>
<dbReference type="PROSITE" id="PS01313">
    <property type="entry name" value="LIPB"/>
    <property type="match status" value="1"/>
</dbReference>
<dbReference type="GO" id="GO:0005737">
    <property type="term" value="C:cytoplasm"/>
    <property type="evidence" value="ECO:0007669"/>
    <property type="project" value="UniProtKB-SubCell"/>
</dbReference>
<comment type="catalytic activity">
    <reaction evidence="6 7">
        <text>octanoyl-[ACP] + L-lysyl-[protein] = N(6)-octanoyl-L-lysyl-[protein] + holo-[ACP] + H(+)</text>
        <dbReference type="Rhea" id="RHEA:17665"/>
        <dbReference type="Rhea" id="RHEA-COMP:9636"/>
        <dbReference type="Rhea" id="RHEA-COMP:9685"/>
        <dbReference type="Rhea" id="RHEA-COMP:9752"/>
        <dbReference type="Rhea" id="RHEA-COMP:9928"/>
        <dbReference type="ChEBI" id="CHEBI:15378"/>
        <dbReference type="ChEBI" id="CHEBI:29969"/>
        <dbReference type="ChEBI" id="CHEBI:64479"/>
        <dbReference type="ChEBI" id="CHEBI:78463"/>
        <dbReference type="ChEBI" id="CHEBI:78809"/>
        <dbReference type="EC" id="2.3.1.181"/>
    </reaction>
</comment>
<comment type="subcellular location">
    <subcellularLocation>
        <location evidence="6">Cytoplasm</location>
    </subcellularLocation>
</comment>
<keyword evidence="3 6" id="KW-0808">Transferase</keyword>
<dbReference type="Proteomes" id="UP000294413">
    <property type="component" value="Chromosome 1"/>
</dbReference>
<evidence type="ECO:0000259" key="11">
    <source>
        <dbReference type="PROSITE" id="PS51733"/>
    </source>
</evidence>
<comment type="pathway">
    <text evidence="1 6 7">Protein modification; protein lipoylation via endogenous pathway; protein N(6)-(lipoyl)lysine from octanoyl-[acyl-carrier-protein]: step 1/2.</text>
</comment>
<protein>
    <recommendedName>
        <fullName evidence="6 7">Octanoyltransferase</fullName>
        <ecNumber evidence="6 7">2.3.1.181</ecNumber>
    </recommendedName>
    <alternativeName>
        <fullName evidence="6">Lipoate-protein ligase B</fullName>
    </alternativeName>
    <alternativeName>
        <fullName evidence="6">Lipoyl/octanoyl transferase</fullName>
    </alternativeName>
    <alternativeName>
        <fullName evidence="6">Octanoyl-[acyl-carrier-protein]-protein N-octanoyltransferase</fullName>
    </alternativeName>
</protein>
<dbReference type="FunFam" id="3.30.930.10:FF:000020">
    <property type="entry name" value="Octanoyltransferase"/>
    <property type="match status" value="1"/>
</dbReference>
<dbReference type="Pfam" id="PF21948">
    <property type="entry name" value="LplA-B_cat"/>
    <property type="match status" value="1"/>
</dbReference>
<evidence type="ECO:0000256" key="9">
    <source>
        <dbReference type="PIRSR" id="PIRSR016262-2"/>
    </source>
</evidence>
<dbReference type="EMBL" id="LR217722">
    <property type="protein sequence ID" value="VFP84936.1"/>
    <property type="molecule type" value="Genomic_DNA"/>
</dbReference>
<proteinExistence type="inferred from homology"/>
<name>A0A451DEB4_9GAMM</name>
<accession>A0A451DEB4</accession>
<evidence type="ECO:0000256" key="2">
    <source>
        <dbReference type="ARBA" id="ARBA00022490"/>
    </source>
</evidence>
<reference evidence="12 13" key="1">
    <citation type="submission" date="2019-02" db="EMBL/GenBank/DDBJ databases">
        <authorList>
            <person name="Manzano-Marin A."/>
            <person name="Manzano-Marin A."/>
        </authorList>
    </citation>
    <scope>NUCLEOTIDE SEQUENCE [LARGE SCALE GENOMIC DNA]</scope>
    <source>
        <strain evidence="12 13">BuCisplendens</strain>
    </source>
</reference>
<dbReference type="InterPro" id="IPR045864">
    <property type="entry name" value="aa-tRNA-synth_II/BPL/LPL"/>
</dbReference>
<evidence type="ECO:0000256" key="5">
    <source>
        <dbReference type="ARBA" id="ARBA00024732"/>
    </source>
</evidence>
<feature type="binding site" evidence="6 9">
    <location>
        <begin position="68"/>
        <end position="75"/>
    </location>
    <ligand>
        <name>substrate</name>
    </ligand>
</feature>
<evidence type="ECO:0000256" key="7">
    <source>
        <dbReference type="PIRNR" id="PIRNR016262"/>
    </source>
</evidence>
<dbReference type="UniPathway" id="UPA00538">
    <property type="reaction ID" value="UER00592"/>
</dbReference>
<keyword evidence="4 6" id="KW-0012">Acyltransferase</keyword>
<dbReference type="CDD" id="cd16444">
    <property type="entry name" value="LipB"/>
    <property type="match status" value="1"/>
</dbReference>
<evidence type="ECO:0000256" key="6">
    <source>
        <dbReference type="HAMAP-Rule" id="MF_00013"/>
    </source>
</evidence>
<comment type="function">
    <text evidence="5 6 7">Catalyzes the transfer of endogenously produced octanoic acid from octanoyl-acyl-carrier-protein onto the lipoyl domains of lipoate-dependent enzymes. Lipoyl-ACP can also act as a substrate although octanoyl-ACP is likely to be the physiological substrate.</text>
</comment>
<dbReference type="Gene3D" id="3.30.930.10">
    <property type="entry name" value="Bira Bifunctional Protein, Domain 2"/>
    <property type="match status" value="1"/>
</dbReference>
<gene>
    <name evidence="6 12" type="primary">lipB</name>
    <name evidence="12" type="ORF">BUCISPPA3004_178</name>
</gene>
<dbReference type="AlphaFoldDB" id="A0A451DEB4"/>
<comment type="similarity">
    <text evidence="6 7">Belongs to the LipB family.</text>
</comment>
<evidence type="ECO:0000256" key="3">
    <source>
        <dbReference type="ARBA" id="ARBA00022679"/>
    </source>
</evidence>
<feature type="domain" description="BPL/LPL catalytic" evidence="11">
    <location>
        <begin position="29"/>
        <end position="204"/>
    </location>
</feature>
<dbReference type="InterPro" id="IPR000544">
    <property type="entry name" value="Octanoyltransferase"/>
</dbReference>
<organism evidence="12 13">
    <name type="scientific">Buchnera aphidicola</name>
    <name type="common">Cinara splendens</name>
    <dbReference type="NCBI Taxonomy" id="2518979"/>
    <lineage>
        <taxon>Bacteria</taxon>
        <taxon>Pseudomonadati</taxon>
        <taxon>Pseudomonadota</taxon>
        <taxon>Gammaproteobacteria</taxon>
        <taxon>Enterobacterales</taxon>
        <taxon>Erwiniaceae</taxon>
        <taxon>Buchnera</taxon>
    </lineage>
</organism>
<dbReference type="PANTHER" id="PTHR10993:SF7">
    <property type="entry name" value="LIPOYLTRANSFERASE 2, MITOCHONDRIAL-RELATED"/>
    <property type="match status" value="1"/>
</dbReference>
<evidence type="ECO:0000256" key="8">
    <source>
        <dbReference type="PIRSR" id="PIRSR016262-1"/>
    </source>
</evidence>
<dbReference type="NCBIfam" id="NF010922">
    <property type="entry name" value="PRK14342.1"/>
    <property type="match status" value="1"/>
</dbReference>
<dbReference type="GO" id="GO:0009249">
    <property type="term" value="P:protein lipoylation"/>
    <property type="evidence" value="ECO:0007669"/>
    <property type="project" value="InterPro"/>
</dbReference>
<dbReference type="InterPro" id="IPR004143">
    <property type="entry name" value="BPL_LPL_catalytic"/>
</dbReference>
<evidence type="ECO:0000313" key="13">
    <source>
        <dbReference type="Proteomes" id="UP000294413"/>
    </source>
</evidence>
<feature type="site" description="Lowers pKa of active site Cys" evidence="6 10">
    <location>
        <position position="132"/>
    </location>
</feature>
<dbReference type="HAMAP" id="MF_00013">
    <property type="entry name" value="LipB"/>
    <property type="match status" value="1"/>
</dbReference>
<evidence type="ECO:0000256" key="10">
    <source>
        <dbReference type="PIRSR" id="PIRSR016262-3"/>
    </source>
</evidence>
<dbReference type="PIRSF" id="PIRSF016262">
    <property type="entry name" value="LPLase"/>
    <property type="match status" value="1"/>
</dbReference>
<dbReference type="PROSITE" id="PS51733">
    <property type="entry name" value="BPL_LPL_CATALYTIC"/>
    <property type="match status" value="1"/>
</dbReference>
<evidence type="ECO:0000313" key="12">
    <source>
        <dbReference type="EMBL" id="VFP84936.1"/>
    </source>
</evidence>
<sequence length="207" mass="24459">MKIIIRDLGLCDWSNIEKKMHKFTKKRDRKTIDELWLVEHYPVFTYGISEKKYNTSYINEIPVFQSIRGGKITYHGPGQLTVYLLINLQRKKIKFYKLVQKIEVVIVKLLKDLQISSYIDKKWPGVYVKKKKICSLGFRIIKGCSLHGLSLNVNMNLTPFKYINPCGNKKMSMTQIKEFNKNISIKIIKDLFIKNFCIFFDYFVINN</sequence>
<dbReference type="SUPFAM" id="SSF55681">
    <property type="entry name" value="Class II aaRS and biotin synthetases"/>
    <property type="match status" value="1"/>
</dbReference>
<dbReference type="InterPro" id="IPR020605">
    <property type="entry name" value="Octanoyltransferase_CS"/>
</dbReference>
<comment type="miscellaneous">
    <text evidence="6">In the reaction, the free carboxyl group of octanoic acid is attached via an amide linkage to the epsilon-amino group of a specific lysine residue of lipoyl domains of lipoate-dependent enzymes.</text>
</comment>
<dbReference type="NCBIfam" id="TIGR00214">
    <property type="entry name" value="lipB"/>
    <property type="match status" value="1"/>
</dbReference>
<feature type="active site" description="Acyl-thioester intermediate" evidence="6 8">
    <location>
        <position position="166"/>
    </location>
</feature>